<evidence type="ECO:0000256" key="1">
    <source>
        <dbReference type="SAM" id="MobiDB-lite"/>
    </source>
</evidence>
<feature type="compositionally biased region" description="Low complexity" evidence="1">
    <location>
        <begin position="1240"/>
        <end position="1276"/>
    </location>
</feature>
<proteinExistence type="predicted"/>
<evidence type="ECO:0000313" key="3">
    <source>
        <dbReference type="Proteomes" id="UP000076078"/>
    </source>
</evidence>
<dbReference type="InParanoid" id="A0A151ZH55"/>
<dbReference type="EMBL" id="LODT01000028">
    <property type="protein sequence ID" value="KYQ93311.1"/>
    <property type="molecule type" value="Genomic_DNA"/>
</dbReference>
<organism evidence="2 3">
    <name type="scientific">Tieghemostelium lacteum</name>
    <name type="common">Slime mold</name>
    <name type="synonym">Dictyostelium lacteum</name>
    <dbReference type="NCBI Taxonomy" id="361077"/>
    <lineage>
        <taxon>Eukaryota</taxon>
        <taxon>Amoebozoa</taxon>
        <taxon>Evosea</taxon>
        <taxon>Eumycetozoa</taxon>
        <taxon>Dictyostelia</taxon>
        <taxon>Dictyosteliales</taxon>
        <taxon>Raperosteliaceae</taxon>
        <taxon>Tieghemostelium</taxon>
    </lineage>
</organism>
<dbReference type="OMA" id="NFFDYEQ"/>
<feature type="compositionally biased region" description="Polar residues" evidence="1">
    <location>
        <begin position="189"/>
        <end position="203"/>
    </location>
</feature>
<feature type="compositionally biased region" description="Basic and acidic residues" evidence="1">
    <location>
        <begin position="1230"/>
        <end position="1239"/>
    </location>
</feature>
<dbReference type="FunCoup" id="A0A151ZH55">
    <property type="interactions" value="534"/>
</dbReference>
<evidence type="ECO:0000313" key="2">
    <source>
        <dbReference type="EMBL" id="KYQ93311.1"/>
    </source>
</evidence>
<feature type="region of interest" description="Disordered" evidence="1">
    <location>
        <begin position="189"/>
        <end position="217"/>
    </location>
</feature>
<accession>A0A151ZH55</accession>
<feature type="region of interest" description="Disordered" evidence="1">
    <location>
        <begin position="848"/>
        <end position="890"/>
    </location>
</feature>
<sequence>MSGNNTHRRIGNAGRSKSTVSLFQIQFNSQKTLKTAQQKPYGVPSKSIEEWNSKLKSKDTTGIPVFLGVDGTFYDINYVPVFKHKTPEKQSTLTNGNSPRMDGNNTLEEEEDDEIEETFEQQLAHLYNSIPQIDEYENFFDYEQAFLGWKFAVETIFQDTRLPNTTGRAYYRPKHVDFQNKIRETSTFQEDFSRPSVSSFSNEGDSDEQKTDPNQSEIEEDQMGIDINLIENSQEPWDALVVPQEPQPMDYDTFEDYDEALCRWASICSQLPIFPPHATQLRDLIPIQSVSESQLSNQDQNHDDKKHADKDGMQSSIPNILIKSGIAEYQFLNNSLPDRYKPKPLPKEEHVFELIRKDQLPVVPENTRRVISAIFSTIEQRRQAHFHQAKSYLPTMISKLHGTLPLPLLSNQKSTAMSFKNDHLRRTDLTPKQITDNYDCPVKISGVPVQFKVPDHDLHFELHKLYNDPGYPSILMNQLKTFHTSDRHDHLYSWYHPLVNEEHQKHKEEIDFIIMTQHRSTKDKLNIQNISDILYGDMYLDKFSDLLDASFSEDFDGGKSYATVITKCITPDNIHELLGLLEYSQSPLFQAKMSHLIMHFFSGNKGSLILEKLIQNKDVKNLSLLTSSFDYISDVPADLMPWSDETYSLVKLVLGDSNENLWKLIFCNYYLSVIGRVLDTHVHLYYSKPVITQSKVSLTHSIATLLQNNTPSILDKIFTGIRHRSITVSSFCLFILLQLMHNQEGLAISNCLKADGIFLLDRIKCVCESKLKHVQFAARRLFSVISKSPWVDFVYKEFNKDPDSSIKDFVGSDEKKPSSLLLELTLEFFVSSLDRALEAAIASVPITNTSNIPGQSGQPTSTTPPLSPVGSPQQNNNASAGVGAGSAGSNPNQPTITIGIKNKFSFVLDNFLFHNLYQYFVKHSKEASHQMYVITNLLNKLAKTHGTLNNIQANTDLKSVKKWGESKLSISASDVRSMISKISDPSPSNNPYTPLIKKNLLEMVRHLLKQPPVFENIKKEEDFYSKLQSFCKDGSFAELNRESWCLLYQITRNHIGTMDTLIKDKILHGFLELVGIGTHTTVIINGLHYISKMFSIPMTVPPVGADTKLIQKYKNDNKIIEKDIKSLNQLFIEKIWFIKIHMIYKRYISTQPGLAFIELANFYHILNTNENCKKLHKDTVKKPEYKEGLLKIANMFKSDPQSDQNADGTMKPLTKEPSFLQSLSNYTSGSKDKSDKDKSNNTNNTGSGSFSGSSTPNSPSTSSSGSTSSSFKSKFGGFLNKK</sequence>
<dbReference type="Proteomes" id="UP000076078">
    <property type="component" value="Unassembled WGS sequence"/>
</dbReference>
<dbReference type="OrthoDB" id="17150at2759"/>
<keyword evidence="3" id="KW-1185">Reference proteome</keyword>
<dbReference type="PANTHER" id="PTHR37516">
    <property type="entry name" value="SCA1 COMPLEX SCAFFOLD PROTEIN SCAA"/>
    <property type="match status" value="1"/>
</dbReference>
<dbReference type="GO" id="GO:0005886">
    <property type="term" value="C:plasma membrane"/>
    <property type="evidence" value="ECO:0007669"/>
    <property type="project" value="TreeGrafter"/>
</dbReference>
<feature type="region of interest" description="Disordered" evidence="1">
    <location>
        <begin position="293"/>
        <end position="313"/>
    </location>
</feature>
<dbReference type="PANTHER" id="PTHR37516:SF2">
    <property type="match status" value="1"/>
</dbReference>
<protein>
    <submittedName>
        <fullName evidence="2">Uncharacterized protein</fullName>
    </submittedName>
</protein>
<dbReference type="GO" id="GO:1904515">
    <property type="term" value="P:positive regulation of TORC2 signaling"/>
    <property type="evidence" value="ECO:0007669"/>
    <property type="project" value="TreeGrafter"/>
</dbReference>
<comment type="caution">
    <text evidence="2">The sequence shown here is derived from an EMBL/GenBank/DDBJ whole genome shotgun (WGS) entry which is preliminary data.</text>
</comment>
<feature type="compositionally biased region" description="Basic and acidic residues" evidence="1">
    <location>
        <begin position="300"/>
        <end position="312"/>
    </location>
</feature>
<feature type="region of interest" description="Disordered" evidence="1">
    <location>
        <begin position="1224"/>
        <end position="1282"/>
    </location>
</feature>
<name>A0A151ZH55_TIELA</name>
<reference evidence="2 3" key="1">
    <citation type="submission" date="2015-12" db="EMBL/GenBank/DDBJ databases">
        <title>Dictyostelia acquired genes for synthesis and detection of signals that induce cell-type specialization by lateral gene transfer from prokaryotes.</title>
        <authorList>
            <person name="Gloeckner G."/>
            <person name="Schaap P."/>
        </authorList>
    </citation>
    <scope>NUCLEOTIDE SEQUENCE [LARGE SCALE GENOMIC DNA]</scope>
    <source>
        <strain evidence="2 3">TK</strain>
    </source>
</reference>
<feature type="compositionally biased region" description="Polar residues" evidence="1">
    <location>
        <begin position="848"/>
        <end position="874"/>
    </location>
</feature>
<dbReference type="InterPro" id="IPR037474">
    <property type="entry name" value="ScaA"/>
</dbReference>
<dbReference type="GO" id="GO:0005829">
    <property type="term" value="C:cytosol"/>
    <property type="evidence" value="ECO:0007669"/>
    <property type="project" value="TreeGrafter"/>
</dbReference>
<dbReference type="GO" id="GO:0046579">
    <property type="term" value="P:positive regulation of Ras protein signal transduction"/>
    <property type="evidence" value="ECO:0007669"/>
    <property type="project" value="TreeGrafter"/>
</dbReference>
<gene>
    <name evidence="2" type="ORF">DLAC_05978</name>
</gene>